<protein>
    <submittedName>
        <fullName evidence="1">Uncharacterized protein</fullName>
    </submittedName>
</protein>
<proteinExistence type="predicted"/>
<sequence length="95" mass="11179">MNPEYQRIKFIFSSLDKFIIMDFNKKIALQDLKNTFTNVLKIDLFSKQPQFFISKGFHSIQLNSHQSLNGQTIQNFNEKDQNPLEINVKFHEQGA</sequence>
<dbReference type="Proteomes" id="UP000688137">
    <property type="component" value="Unassembled WGS sequence"/>
</dbReference>
<evidence type="ECO:0000313" key="2">
    <source>
        <dbReference type="Proteomes" id="UP000688137"/>
    </source>
</evidence>
<keyword evidence="2" id="KW-1185">Reference proteome</keyword>
<name>A0A8S1QNP1_PARPR</name>
<organism evidence="1 2">
    <name type="scientific">Paramecium primaurelia</name>
    <dbReference type="NCBI Taxonomy" id="5886"/>
    <lineage>
        <taxon>Eukaryota</taxon>
        <taxon>Sar</taxon>
        <taxon>Alveolata</taxon>
        <taxon>Ciliophora</taxon>
        <taxon>Intramacronucleata</taxon>
        <taxon>Oligohymenophorea</taxon>
        <taxon>Peniculida</taxon>
        <taxon>Parameciidae</taxon>
        <taxon>Paramecium</taxon>
    </lineage>
</organism>
<dbReference type="AlphaFoldDB" id="A0A8S1QNP1"/>
<accession>A0A8S1QNP1</accession>
<evidence type="ECO:0000313" key="1">
    <source>
        <dbReference type="EMBL" id="CAD8116821.1"/>
    </source>
</evidence>
<dbReference type="EMBL" id="CAJJDM010000191">
    <property type="protein sequence ID" value="CAD8116821.1"/>
    <property type="molecule type" value="Genomic_DNA"/>
</dbReference>
<reference evidence="1" key="1">
    <citation type="submission" date="2021-01" db="EMBL/GenBank/DDBJ databases">
        <authorList>
            <consortium name="Genoscope - CEA"/>
            <person name="William W."/>
        </authorList>
    </citation>
    <scope>NUCLEOTIDE SEQUENCE</scope>
</reference>
<gene>
    <name evidence="1" type="ORF">PPRIM_AZ9-3.1.T1820003</name>
</gene>
<comment type="caution">
    <text evidence="1">The sequence shown here is derived from an EMBL/GenBank/DDBJ whole genome shotgun (WGS) entry which is preliminary data.</text>
</comment>